<protein>
    <recommendedName>
        <fullName evidence="1">Methyltransferase domain-containing protein</fullName>
    </recommendedName>
</protein>
<organism evidence="2 3">
    <name type="scientific">Novipirellula caenicola</name>
    <dbReference type="NCBI Taxonomy" id="1536901"/>
    <lineage>
        <taxon>Bacteria</taxon>
        <taxon>Pseudomonadati</taxon>
        <taxon>Planctomycetota</taxon>
        <taxon>Planctomycetia</taxon>
        <taxon>Pirellulales</taxon>
        <taxon>Pirellulaceae</taxon>
        <taxon>Novipirellula</taxon>
    </lineage>
</organism>
<dbReference type="InterPro" id="IPR029063">
    <property type="entry name" value="SAM-dependent_MTases_sf"/>
</dbReference>
<gene>
    <name evidence="2" type="ORF">Rcae01_00036</name>
</gene>
<dbReference type="RefSeq" id="WP_345681639.1">
    <property type="nucleotide sequence ID" value="NZ_BAABRO010000001.1"/>
</dbReference>
<feature type="domain" description="Methyltransferase" evidence="1">
    <location>
        <begin position="60"/>
        <end position="152"/>
    </location>
</feature>
<evidence type="ECO:0000313" key="2">
    <source>
        <dbReference type="EMBL" id="GAA5504597.1"/>
    </source>
</evidence>
<dbReference type="Proteomes" id="UP001416858">
    <property type="component" value="Unassembled WGS sequence"/>
</dbReference>
<name>A0ABP9VHA6_9BACT</name>
<dbReference type="EMBL" id="BAABRO010000001">
    <property type="protein sequence ID" value="GAA5504597.1"/>
    <property type="molecule type" value="Genomic_DNA"/>
</dbReference>
<dbReference type="Pfam" id="PF13649">
    <property type="entry name" value="Methyltransf_25"/>
    <property type="match status" value="1"/>
</dbReference>
<comment type="caution">
    <text evidence="2">The sequence shown here is derived from an EMBL/GenBank/DDBJ whole genome shotgun (WGS) entry which is preliminary data.</text>
</comment>
<dbReference type="CDD" id="cd02440">
    <property type="entry name" value="AdoMet_MTases"/>
    <property type="match status" value="1"/>
</dbReference>
<dbReference type="InterPro" id="IPR041698">
    <property type="entry name" value="Methyltransf_25"/>
</dbReference>
<dbReference type="Gene3D" id="3.40.50.150">
    <property type="entry name" value="Vaccinia Virus protein VP39"/>
    <property type="match status" value="1"/>
</dbReference>
<evidence type="ECO:0000259" key="1">
    <source>
        <dbReference type="Pfam" id="PF13649"/>
    </source>
</evidence>
<evidence type="ECO:0000313" key="3">
    <source>
        <dbReference type="Proteomes" id="UP001416858"/>
    </source>
</evidence>
<proteinExistence type="predicted"/>
<sequence>MSFDRVREPVWIDDPSIDAAEFQRVRMDELRLNQLTRVADALYPLITRYQSNTLGRPLTVLDVSSGNGDLAVRWAVKAARERRDLRITTVDPNRHAIEEQQRLADRSGVEVRSIQLDCFRSPLPLGFDVVISTMLMHRLDDSQAFRLLQSMQGSCQQAMIVCDFKRSRLNCALVNVASRLLVRSAVCRHDAMARIHSSFSEREIARIARSALGRPVRIRRLLPYHFVLVADEAVQTEMVPAFA</sequence>
<keyword evidence="3" id="KW-1185">Reference proteome</keyword>
<accession>A0ABP9VHA6</accession>
<reference evidence="2 3" key="1">
    <citation type="submission" date="2024-02" db="EMBL/GenBank/DDBJ databases">
        <title>Rhodopirellula caenicola NBRC 110016.</title>
        <authorList>
            <person name="Ichikawa N."/>
            <person name="Katano-Makiyama Y."/>
            <person name="Hidaka K."/>
        </authorList>
    </citation>
    <scope>NUCLEOTIDE SEQUENCE [LARGE SCALE GENOMIC DNA]</scope>
    <source>
        <strain evidence="2 3">NBRC 110016</strain>
    </source>
</reference>
<dbReference type="SUPFAM" id="SSF53335">
    <property type="entry name" value="S-adenosyl-L-methionine-dependent methyltransferases"/>
    <property type="match status" value="1"/>
</dbReference>